<reference evidence="8" key="1">
    <citation type="submission" date="2022-08" db="EMBL/GenBank/DDBJ databases">
        <title>A Global Phylogenomic Analysis of the Shiitake Genus Lentinula.</title>
        <authorList>
            <consortium name="DOE Joint Genome Institute"/>
            <person name="Sierra-Patev S."/>
            <person name="Min B."/>
            <person name="Naranjo-Ortiz M."/>
            <person name="Looney B."/>
            <person name="Konkel Z."/>
            <person name="Slot J.C."/>
            <person name="Sakamoto Y."/>
            <person name="Steenwyk J.L."/>
            <person name="Rokas A."/>
            <person name="Carro J."/>
            <person name="Camarero S."/>
            <person name="Ferreira P."/>
            <person name="Molpeceres G."/>
            <person name="Ruiz-Duenas F.J."/>
            <person name="Serrano A."/>
            <person name="Henrissat B."/>
            <person name="Drula E."/>
            <person name="Hughes K.W."/>
            <person name="Mata J.L."/>
            <person name="Ishikawa N.K."/>
            <person name="Vargas-Isla R."/>
            <person name="Ushijima S."/>
            <person name="Smith C.A."/>
            <person name="Ahrendt S."/>
            <person name="Andreopoulos W."/>
            <person name="He G."/>
            <person name="Labutti K."/>
            <person name="Lipzen A."/>
            <person name="Ng V."/>
            <person name="Riley R."/>
            <person name="Sandor L."/>
            <person name="Barry K."/>
            <person name="Martinez A.T."/>
            <person name="Xiao Y."/>
            <person name="Gibbons J.G."/>
            <person name="Terashima K."/>
            <person name="Grigoriev I.V."/>
            <person name="Hibbett D.S."/>
        </authorList>
    </citation>
    <scope>NUCLEOTIDE SEQUENCE</scope>
    <source>
        <strain evidence="8">JLM2183</strain>
    </source>
</reference>
<evidence type="ECO:0000256" key="5">
    <source>
        <dbReference type="ARBA" id="ARBA00022989"/>
    </source>
</evidence>
<evidence type="ECO:0000256" key="7">
    <source>
        <dbReference type="RuleBase" id="RU367100"/>
    </source>
</evidence>
<organism evidence="8 9">
    <name type="scientific">Lentinula aciculospora</name>
    <dbReference type="NCBI Taxonomy" id="153920"/>
    <lineage>
        <taxon>Eukaryota</taxon>
        <taxon>Fungi</taxon>
        <taxon>Dikarya</taxon>
        <taxon>Basidiomycota</taxon>
        <taxon>Agaricomycotina</taxon>
        <taxon>Agaricomycetes</taxon>
        <taxon>Agaricomycetidae</taxon>
        <taxon>Agaricales</taxon>
        <taxon>Marasmiineae</taxon>
        <taxon>Omphalotaceae</taxon>
        <taxon>Lentinula</taxon>
    </lineage>
</organism>
<dbReference type="EMBL" id="JAOTPV010000003">
    <property type="protein sequence ID" value="KAJ4486352.1"/>
    <property type="molecule type" value="Genomic_DNA"/>
</dbReference>
<evidence type="ECO:0000313" key="9">
    <source>
        <dbReference type="Proteomes" id="UP001150266"/>
    </source>
</evidence>
<comment type="caution">
    <text evidence="8">The sequence shown here is derived from an EMBL/GenBank/DDBJ whole genome shotgun (WGS) entry which is preliminary data.</text>
</comment>
<evidence type="ECO:0000256" key="2">
    <source>
        <dbReference type="ARBA" id="ARBA00005550"/>
    </source>
</evidence>
<comment type="subcellular location">
    <subcellularLocation>
        <location evidence="7">Membrane</location>
        <topology evidence="7">Multi-pass membrane protein</topology>
    </subcellularLocation>
</comment>
<dbReference type="InterPro" id="IPR038869">
    <property type="entry name" value="DLT1"/>
</dbReference>
<proteinExistence type="inferred from homology"/>
<evidence type="ECO:0000256" key="6">
    <source>
        <dbReference type="ARBA" id="ARBA00023136"/>
    </source>
</evidence>
<comment type="caution">
    <text evidence="7">Lacks conserved residue(s) required for the propagation of feature annotation.</text>
</comment>
<dbReference type="OrthoDB" id="337038at2759"/>
<dbReference type="PROSITE" id="PS51257">
    <property type="entry name" value="PROKAR_LIPOPROTEIN"/>
    <property type="match status" value="1"/>
</dbReference>
<evidence type="ECO:0000313" key="8">
    <source>
        <dbReference type="EMBL" id="KAJ4486352.1"/>
    </source>
</evidence>
<keyword evidence="5 7" id="KW-1133">Transmembrane helix</keyword>
<keyword evidence="9" id="KW-1185">Reference proteome</keyword>
<evidence type="ECO:0000256" key="4">
    <source>
        <dbReference type="ARBA" id="ARBA00022692"/>
    </source>
</evidence>
<comment type="similarity">
    <text evidence="2 7">Belongs to the DLT1 family.</text>
</comment>
<sequence length="250" mass="28305">MLSSRFLRSLLQISYTLLVLGTFCATLLSCIILLSQAVRTAPNRSWDKNFNALIIGASYVALFVASLFFCLKRTLAVRLKLSRFSRTHKTITRGDVPDSVHKFITQEYARACLIAYQSQPTGAFHEGWGKPGGQYEGVRFRSVLLETISKIDLLAHLVIPTHPSLKPHARMIHHFRFILPLLISNEDNLTPLHYYDSIIQLARISHREPTEEEFELGMESADAIIQALNECRLAMLEDSSTQLDLESEES</sequence>
<evidence type="ECO:0000256" key="1">
    <source>
        <dbReference type="ARBA" id="ARBA00002489"/>
    </source>
</evidence>
<gene>
    <name evidence="7" type="primary">DLT1</name>
    <name evidence="8" type="ORF">J3R30DRAFT_1492308</name>
</gene>
<keyword evidence="4 7" id="KW-0812">Transmembrane</keyword>
<dbReference type="Proteomes" id="UP001150266">
    <property type="component" value="Unassembled WGS sequence"/>
</dbReference>
<name>A0A9W9AMB6_9AGAR</name>
<evidence type="ECO:0000256" key="3">
    <source>
        <dbReference type="ARBA" id="ARBA00021353"/>
    </source>
</evidence>
<accession>A0A9W9AMB6</accession>
<feature type="transmembrane region" description="Helical" evidence="7">
    <location>
        <begin position="50"/>
        <end position="71"/>
    </location>
</feature>
<dbReference type="GO" id="GO:0016020">
    <property type="term" value="C:membrane"/>
    <property type="evidence" value="ECO:0007669"/>
    <property type="project" value="UniProtKB-SubCell"/>
</dbReference>
<dbReference type="PANTHER" id="PTHR40021:SF1">
    <property type="entry name" value="DEFECT AT LOW TEMPERATURE PROTEIN 1"/>
    <property type="match status" value="1"/>
</dbReference>
<comment type="function">
    <text evidence="1 7">Required for growth under high-pressure and low-temperature conditions.</text>
</comment>
<dbReference type="AlphaFoldDB" id="A0A9W9AMB6"/>
<dbReference type="PANTHER" id="PTHR40021">
    <property type="entry name" value="DEFECT AT LOW TEMPERATURE PROTEIN 1"/>
    <property type="match status" value="1"/>
</dbReference>
<protein>
    <recommendedName>
        <fullName evidence="3 7">Defect at low temperature protein 1</fullName>
    </recommendedName>
</protein>
<keyword evidence="6 7" id="KW-0472">Membrane</keyword>